<dbReference type="AlphaFoldDB" id="A0A512JLL3"/>
<sequence>MVARQGAVSVVMASHGASRGWASNVGAAYGRTVRYARAMIRRPLCILALTAAFANGAVAQDVQPMAPPGIAADRFPKPDRPVAEIVSPAWALEKRRNQADEVGQVATLMGIREGQTVADVGAGNGYYVFRLAKRVGPTGRVLAEDITPDYLVDLDKRVRESGQSNITVVRGDAHDPRLPPASLDVAVLVHMYHEISQPYGLLHNLATAMKPGGWVGIVDADDIPSKHGTPPKLLRCELAAAGYREVSMKTLKGGVGYLAIFEPPSPEARPDPATITPCKDETTRKKAR</sequence>
<feature type="region of interest" description="Disordered" evidence="2">
    <location>
        <begin position="263"/>
        <end position="288"/>
    </location>
</feature>
<dbReference type="SUPFAM" id="SSF53335">
    <property type="entry name" value="S-adenosyl-L-methionine-dependent methyltransferases"/>
    <property type="match status" value="1"/>
</dbReference>
<name>A0A512JLL3_9HYPH</name>
<dbReference type="GO" id="GO:0008168">
    <property type="term" value="F:methyltransferase activity"/>
    <property type="evidence" value="ECO:0007669"/>
    <property type="project" value="UniProtKB-KW"/>
</dbReference>
<keyword evidence="5" id="KW-1185">Reference proteome</keyword>
<comment type="caution">
    <text evidence="4">The sequence shown here is derived from an EMBL/GenBank/DDBJ whole genome shotgun (WGS) entry which is preliminary data.</text>
</comment>
<gene>
    <name evidence="4" type="ORF">MGN01_26850</name>
</gene>
<dbReference type="Gene3D" id="3.40.50.150">
    <property type="entry name" value="Vaccinia Virus protein VP39"/>
    <property type="match status" value="1"/>
</dbReference>
<dbReference type="CDD" id="cd02440">
    <property type="entry name" value="AdoMet_MTases"/>
    <property type="match status" value="1"/>
</dbReference>
<keyword evidence="1 4" id="KW-0808">Transferase</keyword>
<dbReference type="GO" id="GO:0032259">
    <property type="term" value="P:methylation"/>
    <property type="evidence" value="ECO:0007669"/>
    <property type="project" value="UniProtKB-KW"/>
</dbReference>
<organism evidence="4 5">
    <name type="scientific">Methylobacterium gnaphalii</name>
    <dbReference type="NCBI Taxonomy" id="1010610"/>
    <lineage>
        <taxon>Bacteria</taxon>
        <taxon>Pseudomonadati</taxon>
        <taxon>Pseudomonadota</taxon>
        <taxon>Alphaproteobacteria</taxon>
        <taxon>Hyphomicrobiales</taxon>
        <taxon>Methylobacteriaceae</taxon>
        <taxon>Methylobacterium</taxon>
    </lineage>
</organism>
<reference evidence="4 5" key="1">
    <citation type="submission" date="2019-07" db="EMBL/GenBank/DDBJ databases">
        <title>Whole genome shotgun sequence of Methylobacterium gnaphalii NBRC 107716.</title>
        <authorList>
            <person name="Hosoyama A."/>
            <person name="Uohara A."/>
            <person name="Ohji S."/>
            <person name="Ichikawa N."/>
        </authorList>
    </citation>
    <scope>NUCLEOTIDE SEQUENCE [LARGE SCALE GENOMIC DNA]</scope>
    <source>
        <strain evidence="4 5">NBRC 107716</strain>
    </source>
</reference>
<dbReference type="Pfam" id="PF13649">
    <property type="entry name" value="Methyltransf_25"/>
    <property type="match status" value="1"/>
</dbReference>
<accession>A0A512JLL3</accession>
<dbReference type="EMBL" id="BJZV01000014">
    <property type="protein sequence ID" value="GEP10840.1"/>
    <property type="molecule type" value="Genomic_DNA"/>
</dbReference>
<evidence type="ECO:0000256" key="2">
    <source>
        <dbReference type="SAM" id="MobiDB-lite"/>
    </source>
</evidence>
<dbReference type="InterPro" id="IPR041698">
    <property type="entry name" value="Methyltransf_25"/>
</dbReference>
<dbReference type="PANTHER" id="PTHR43861">
    <property type="entry name" value="TRANS-ACONITATE 2-METHYLTRANSFERASE-RELATED"/>
    <property type="match status" value="1"/>
</dbReference>
<keyword evidence="4" id="KW-0489">Methyltransferase</keyword>
<feature type="compositionally biased region" description="Basic and acidic residues" evidence="2">
    <location>
        <begin position="278"/>
        <end position="288"/>
    </location>
</feature>
<dbReference type="Proteomes" id="UP000321750">
    <property type="component" value="Unassembled WGS sequence"/>
</dbReference>
<dbReference type="InterPro" id="IPR029063">
    <property type="entry name" value="SAM-dependent_MTases_sf"/>
</dbReference>
<protein>
    <submittedName>
        <fullName evidence="4">Methyltransferase type 11</fullName>
    </submittedName>
</protein>
<evidence type="ECO:0000259" key="3">
    <source>
        <dbReference type="Pfam" id="PF13649"/>
    </source>
</evidence>
<proteinExistence type="predicted"/>
<evidence type="ECO:0000313" key="4">
    <source>
        <dbReference type="EMBL" id="GEP10840.1"/>
    </source>
</evidence>
<evidence type="ECO:0000313" key="5">
    <source>
        <dbReference type="Proteomes" id="UP000321750"/>
    </source>
</evidence>
<evidence type="ECO:0000256" key="1">
    <source>
        <dbReference type="ARBA" id="ARBA00022679"/>
    </source>
</evidence>
<feature type="domain" description="Methyltransferase" evidence="3">
    <location>
        <begin position="117"/>
        <end position="213"/>
    </location>
</feature>